<gene>
    <name evidence="1" type="ORF">BEWA_018650</name>
</gene>
<dbReference type="Proteomes" id="UP000031512">
    <property type="component" value="Chromosome 1"/>
</dbReference>
<organism evidence="1 2">
    <name type="scientific">Theileria equi strain WA</name>
    <dbReference type="NCBI Taxonomy" id="1537102"/>
    <lineage>
        <taxon>Eukaryota</taxon>
        <taxon>Sar</taxon>
        <taxon>Alveolata</taxon>
        <taxon>Apicomplexa</taxon>
        <taxon>Aconoidasida</taxon>
        <taxon>Piroplasmida</taxon>
        <taxon>Theileriidae</taxon>
        <taxon>Theileria</taxon>
    </lineage>
</organism>
<dbReference type="EMBL" id="CP001669">
    <property type="protein sequence ID" value="AFZ79020.1"/>
    <property type="molecule type" value="Genomic_DNA"/>
</dbReference>
<dbReference type="KEGG" id="beq:BEWA_018650"/>
<dbReference type="OrthoDB" id="364773at2759"/>
<protein>
    <submittedName>
        <fullName evidence="1">Uncharacterized protein</fullName>
    </submittedName>
</protein>
<sequence length="144" mass="16817">MYLSFALLSSKKHGWRFEKLRAKFKKWVRINHPPQNRSPVIKLDDSDHSKLLYITNGRISPMKQDEFLKYGQTYIKKDNGIHTPSLAFSKGGSHILLEVFTMDEIEQIEKIVPEIRKAFDECESKITKMVCTDHKAIDYGMIKE</sequence>
<name>L0AU00_THEEQ</name>
<proteinExistence type="predicted"/>
<dbReference type="VEuPathDB" id="PiroplasmaDB:BEWA_018650"/>
<keyword evidence="2" id="KW-1185">Reference proteome</keyword>
<evidence type="ECO:0000313" key="1">
    <source>
        <dbReference type="EMBL" id="AFZ79020.1"/>
    </source>
</evidence>
<dbReference type="GeneID" id="15807161"/>
<dbReference type="AlphaFoldDB" id="L0AU00"/>
<accession>L0AU00</accession>
<reference evidence="1 2" key="1">
    <citation type="journal article" date="2012" name="BMC Genomics">
        <title>Comparative genomic analysis and phylogenetic position of Theileria equi.</title>
        <authorList>
            <person name="Kappmeyer L.S."/>
            <person name="Thiagarajan M."/>
            <person name="Herndon D.R."/>
            <person name="Ramsay J.D."/>
            <person name="Caler E."/>
            <person name="Djikeng A."/>
            <person name="Gillespie J.J."/>
            <person name="Lau A.O."/>
            <person name="Roalson E.H."/>
            <person name="Silva J.C."/>
            <person name="Silva M.G."/>
            <person name="Suarez C.E."/>
            <person name="Ueti M.W."/>
            <person name="Nene V.M."/>
            <person name="Mealey R.H."/>
            <person name="Knowles D.P."/>
            <person name="Brayton K.A."/>
        </authorList>
    </citation>
    <scope>NUCLEOTIDE SEQUENCE [LARGE SCALE GENOMIC DNA]</scope>
    <source>
        <strain evidence="1 2">WA</strain>
    </source>
</reference>
<dbReference type="eggNOG" id="ENOG502R059">
    <property type="taxonomic scope" value="Eukaryota"/>
</dbReference>
<evidence type="ECO:0000313" key="2">
    <source>
        <dbReference type="Proteomes" id="UP000031512"/>
    </source>
</evidence>
<dbReference type="STRING" id="1537102.L0AU00"/>
<dbReference type="RefSeq" id="XP_004828686.1">
    <property type="nucleotide sequence ID" value="XM_004828629.1"/>
</dbReference>